<feature type="transmembrane region" description="Helical" evidence="17">
    <location>
        <begin position="176"/>
        <end position="197"/>
    </location>
</feature>
<evidence type="ECO:0000256" key="2">
    <source>
        <dbReference type="ARBA" id="ARBA00008170"/>
    </source>
</evidence>
<keyword evidence="8" id="KW-0479">Metal-binding</keyword>
<dbReference type="SUPFAM" id="SSF47473">
    <property type="entry name" value="EF-hand"/>
    <property type="match status" value="1"/>
</dbReference>
<evidence type="ECO:0000256" key="6">
    <source>
        <dbReference type="ARBA" id="ARBA00022568"/>
    </source>
</evidence>
<feature type="transmembrane region" description="Helical" evidence="17">
    <location>
        <begin position="52"/>
        <end position="75"/>
    </location>
</feature>
<dbReference type="Gene3D" id="1.10.238.10">
    <property type="entry name" value="EF-hand"/>
    <property type="match status" value="1"/>
</dbReference>
<accession>A0ABC9E4U0</accession>
<keyword evidence="5" id="KW-1003">Cell membrane</keyword>
<evidence type="ECO:0000256" key="17">
    <source>
        <dbReference type="SAM" id="Phobius"/>
    </source>
</evidence>
<dbReference type="PROSITE" id="PS50222">
    <property type="entry name" value="EF_HAND_2"/>
    <property type="match status" value="1"/>
</dbReference>
<dbReference type="InterPro" id="IPR011992">
    <property type="entry name" value="EF-hand-dom_pair"/>
</dbReference>
<evidence type="ECO:0000259" key="18">
    <source>
        <dbReference type="PROSITE" id="PS50222"/>
    </source>
</evidence>
<dbReference type="InterPro" id="IPR002048">
    <property type="entry name" value="EF_hand_dom"/>
</dbReference>
<evidence type="ECO:0000256" key="1">
    <source>
        <dbReference type="ARBA" id="ARBA00004651"/>
    </source>
</evidence>
<feature type="transmembrane region" description="Helical" evidence="17">
    <location>
        <begin position="468"/>
        <end position="487"/>
    </location>
</feature>
<protein>
    <recommendedName>
        <fullName evidence="18">EF-hand domain-containing protein</fullName>
    </recommendedName>
</protein>
<keyword evidence="13" id="KW-0915">Sodium</keyword>
<reference evidence="19 20" key="2">
    <citation type="submission" date="2024-10" db="EMBL/GenBank/DDBJ databases">
        <authorList>
            <person name="Ryan C."/>
        </authorList>
    </citation>
    <scope>NUCLEOTIDE SEQUENCE [LARGE SCALE GENOMIC DNA]</scope>
</reference>
<evidence type="ECO:0000256" key="5">
    <source>
        <dbReference type="ARBA" id="ARBA00022475"/>
    </source>
</evidence>
<keyword evidence="9" id="KW-0677">Repeat</keyword>
<keyword evidence="6" id="KW-0109">Calcium transport</keyword>
<keyword evidence="15 17" id="KW-0472">Membrane</keyword>
<evidence type="ECO:0000256" key="13">
    <source>
        <dbReference type="ARBA" id="ARBA00023053"/>
    </source>
</evidence>
<evidence type="ECO:0000256" key="4">
    <source>
        <dbReference type="ARBA" id="ARBA00022449"/>
    </source>
</evidence>
<comment type="similarity">
    <text evidence="2">Belongs to the Ca(2+):cation antiporter (CaCA) (TC 2.A.19) family.</text>
</comment>
<keyword evidence="12" id="KW-0346">Stress response</keyword>
<evidence type="ECO:0000256" key="7">
    <source>
        <dbReference type="ARBA" id="ARBA00022692"/>
    </source>
</evidence>
<dbReference type="GO" id="GO:0046872">
    <property type="term" value="F:metal ion binding"/>
    <property type="evidence" value="ECO:0007669"/>
    <property type="project" value="UniProtKB-KW"/>
</dbReference>
<dbReference type="GO" id="GO:0006814">
    <property type="term" value="P:sodium ion transport"/>
    <property type="evidence" value="ECO:0007669"/>
    <property type="project" value="UniProtKB-KW"/>
</dbReference>
<dbReference type="PANTHER" id="PTHR31503:SF52">
    <property type="entry name" value="SODIUM_CALCIUM EXCHANGER NCL1"/>
    <property type="match status" value="1"/>
</dbReference>
<dbReference type="FunFam" id="1.20.1420.30:FF:000019">
    <property type="entry name" value="Sodium/calcium exchanger NCL2"/>
    <property type="match status" value="1"/>
</dbReference>
<feature type="transmembrane region" description="Helical" evidence="17">
    <location>
        <begin position="7"/>
        <end position="32"/>
    </location>
</feature>
<evidence type="ECO:0000256" key="9">
    <source>
        <dbReference type="ARBA" id="ARBA00022737"/>
    </source>
</evidence>
<dbReference type="EMBL" id="OZ075146">
    <property type="protein sequence ID" value="CAL5051037.1"/>
    <property type="molecule type" value="Genomic_DNA"/>
</dbReference>
<dbReference type="GO" id="GO:0005886">
    <property type="term" value="C:plasma membrane"/>
    <property type="evidence" value="ECO:0007669"/>
    <property type="project" value="UniProtKB-SubCell"/>
</dbReference>
<keyword evidence="7 17" id="KW-0812">Transmembrane</keyword>
<dbReference type="AlphaFoldDB" id="A0ABC9E4U0"/>
<feature type="transmembrane region" description="Helical" evidence="17">
    <location>
        <begin position="435"/>
        <end position="456"/>
    </location>
</feature>
<evidence type="ECO:0000313" key="20">
    <source>
        <dbReference type="Proteomes" id="UP001497457"/>
    </source>
</evidence>
<dbReference type="CDD" id="cd00051">
    <property type="entry name" value="EFh"/>
    <property type="match status" value="1"/>
</dbReference>
<feature type="transmembrane region" description="Helical" evidence="17">
    <location>
        <begin position="493"/>
        <end position="512"/>
    </location>
</feature>
<keyword evidence="20" id="KW-1185">Reference proteome</keyword>
<evidence type="ECO:0000256" key="14">
    <source>
        <dbReference type="ARBA" id="ARBA00023065"/>
    </source>
</evidence>
<dbReference type="InterPro" id="IPR004713">
    <property type="entry name" value="CaH_exchang"/>
</dbReference>
<dbReference type="InterPro" id="IPR018247">
    <property type="entry name" value="EF_Hand_1_Ca_BS"/>
</dbReference>
<sequence>MTMCHESYGFLPCTTNVPGNLFLVLVYGFLVYKGATYLSEGSELLLEIMGPGLVGGLLLPILGALPEALIVLASGLSGSRDTAQRQVLTGMGLLAGSTVFLLTLLWGTCVVAGKCDLGPDRVAMDLQNTRGFSLTGTGVSTDSKTTYLARIMAISVVPFVIAGFPNMMKIHHGQRLAVLLALILSFLLVLSYCLYQVSFPWIQMRRLDYVKHKLLIAGILRHAQTLAPGRLQNDDGTPNEHVIRKLFHKLDSDENGTMSRLEVHAFMIGVNLEIVDFDRMDAVDRIMADFGTSSDDTLEEDDFVEGMKRWINMTNGSSKPGRNNINEYHERTEREHNALLDWSDEAEERTKEPADRWCVAKAVGLMLLGTAMAAAFADPLVDAVQDISNATRIPPFLISFVVLPLVTNSIGEPVSALVCVSDKKQRTASLTFSELYGGVTMKNTLCLGVFLALIYIRNLTWEYSSEVLMVLFVCVVMGLFTSFRSTFPLWTCLVAYTMYPLSLVVVYVLAWADPGQELGGGMPQEKLSL</sequence>
<evidence type="ECO:0000256" key="11">
    <source>
        <dbReference type="ARBA" id="ARBA00022989"/>
    </source>
</evidence>
<keyword evidence="16" id="KW-0739">Sodium transport</keyword>
<keyword evidence="4" id="KW-0050">Antiport</keyword>
<dbReference type="Pfam" id="PF01699">
    <property type="entry name" value="Na_Ca_ex"/>
    <property type="match status" value="2"/>
</dbReference>
<keyword evidence="11 17" id="KW-1133">Transmembrane helix</keyword>
<dbReference type="Proteomes" id="UP001497457">
    <property type="component" value="Chromosome 36b"/>
</dbReference>
<comment type="subcellular location">
    <subcellularLocation>
        <location evidence="1">Cell membrane</location>
        <topology evidence="1">Multi-pass membrane protein</topology>
    </subcellularLocation>
</comment>
<evidence type="ECO:0000256" key="3">
    <source>
        <dbReference type="ARBA" id="ARBA00022448"/>
    </source>
</evidence>
<keyword evidence="3" id="KW-0813">Transport</keyword>
<evidence type="ECO:0000313" key="19">
    <source>
        <dbReference type="EMBL" id="CAL5051037.1"/>
    </source>
</evidence>
<evidence type="ECO:0000256" key="12">
    <source>
        <dbReference type="ARBA" id="ARBA00023016"/>
    </source>
</evidence>
<dbReference type="InterPro" id="IPR004837">
    <property type="entry name" value="NaCa_Exmemb"/>
</dbReference>
<reference evidence="20" key="1">
    <citation type="submission" date="2024-06" db="EMBL/GenBank/DDBJ databases">
        <authorList>
            <person name="Ryan C."/>
        </authorList>
    </citation>
    <scope>NUCLEOTIDE SEQUENCE [LARGE SCALE GENOMIC DNA]</scope>
</reference>
<name>A0ABC9E4U0_9POAL</name>
<keyword evidence="14" id="KW-0406">Ion transport</keyword>
<evidence type="ECO:0000256" key="10">
    <source>
        <dbReference type="ARBA" id="ARBA00022837"/>
    </source>
</evidence>
<gene>
    <name evidence="19" type="ORF">URODEC1_LOCUS91895</name>
</gene>
<keyword evidence="10" id="KW-0106">Calcium</keyword>
<evidence type="ECO:0000256" key="8">
    <source>
        <dbReference type="ARBA" id="ARBA00022723"/>
    </source>
</evidence>
<feature type="transmembrane region" description="Helical" evidence="17">
    <location>
        <begin position="87"/>
        <end position="107"/>
    </location>
</feature>
<dbReference type="PANTHER" id="PTHR31503">
    <property type="entry name" value="VACUOLAR CALCIUM ION TRANSPORTER"/>
    <property type="match status" value="1"/>
</dbReference>
<evidence type="ECO:0000256" key="16">
    <source>
        <dbReference type="ARBA" id="ARBA00023201"/>
    </source>
</evidence>
<dbReference type="PROSITE" id="PS00018">
    <property type="entry name" value="EF_HAND_1"/>
    <property type="match status" value="1"/>
</dbReference>
<feature type="transmembrane region" description="Helical" evidence="17">
    <location>
        <begin position="147"/>
        <end position="164"/>
    </location>
</feature>
<organism evidence="19 20">
    <name type="scientific">Urochloa decumbens</name>
    <dbReference type="NCBI Taxonomy" id="240449"/>
    <lineage>
        <taxon>Eukaryota</taxon>
        <taxon>Viridiplantae</taxon>
        <taxon>Streptophyta</taxon>
        <taxon>Embryophyta</taxon>
        <taxon>Tracheophyta</taxon>
        <taxon>Spermatophyta</taxon>
        <taxon>Magnoliopsida</taxon>
        <taxon>Liliopsida</taxon>
        <taxon>Poales</taxon>
        <taxon>Poaceae</taxon>
        <taxon>PACMAD clade</taxon>
        <taxon>Panicoideae</taxon>
        <taxon>Panicodae</taxon>
        <taxon>Paniceae</taxon>
        <taxon>Melinidinae</taxon>
        <taxon>Urochloa</taxon>
    </lineage>
</organism>
<feature type="domain" description="EF-hand" evidence="18">
    <location>
        <begin position="238"/>
        <end position="273"/>
    </location>
</feature>
<dbReference type="GO" id="GO:0015368">
    <property type="term" value="F:calcium:monoatomic cation antiporter activity"/>
    <property type="evidence" value="ECO:0007669"/>
    <property type="project" value="UniProtKB-ARBA"/>
</dbReference>
<proteinExistence type="inferred from homology"/>
<evidence type="ECO:0000256" key="15">
    <source>
        <dbReference type="ARBA" id="ARBA00023136"/>
    </source>
</evidence>